<evidence type="ECO:0000313" key="2">
    <source>
        <dbReference type="EMBL" id="KAG7094215.1"/>
    </source>
</evidence>
<accession>A0A9P7S2R2</accession>
<keyword evidence="3" id="KW-1185">Reference proteome</keyword>
<dbReference type="Proteomes" id="UP001049176">
    <property type="component" value="Chromosome 4"/>
</dbReference>
<evidence type="ECO:0000313" key="3">
    <source>
        <dbReference type="Proteomes" id="UP001049176"/>
    </source>
</evidence>
<feature type="region of interest" description="Disordered" evidence="1">
    <location>
        <begin position="96"/>
        <end position="125"/>
    </location>
</feature>
<gene>
    <name evidence="2" type="ORF">E1B28_007822</name>
</gene>
<dbReference type="KEGG" id="more:E1B28_007822"/>
<dbReference type="AlphaFoldDB" id="A0A9P7S2R2"/>
<sequence>MELHQGQAQHDAYSAMAICLVPLLTSFSGYAPPPLPGEQPPPPPDGQQPTAPQGEQQNTAEAYAAYWAQYGYDVNSPQFKEWAATQQQQQYNQYYAQAGYNGVAPEGDAQPQPPQQAPPPPPPPS</sequence>
<evidence type="ECO:0000256" key="1">
    <source>
        <dbReference type="SAM" id="MobiDB-lite"/>
    </source>
</evidence>
<dbReference type="GeneID" id="66076898"/>
<feature type="region of interest" description="Disordered" evidence="1">
    <location>
        <begin position="29"/>
        <end position="61"/>
    </location>
</feature>
<feature type="compositionally biased region" description="Pro residues" evidence="1">
    <location>
        <begin position="31"/>
        <end position="46"/>
    </location>
</feature>
<feature type="compositionally biased region" description="Pro residues" evidence="1">
    <location>
        <begin position="111"/>
        <end position="125"/>
    </location>
</feature>
<comment type="caution">
    <text evidence="2">The sequence shown here is derived from an EMBL/GenBank/DDBJ whole genome shotgun (WGS) entry which is preliminary data.</text>
</comment>
<organism evidence="2 3">
    <name type="scientific">Marasmius oreades</name>
    <name type="common">fairy-ring Marasmius</name>
    <dbReference type="NCBI Taxonomy" id="181124"/>
    <lineage>
        <taxon>Eukaryota</taxon>
        <taxon>Fungi</taxon>
        <taxon>Dikarya</taxon>
        <taxon>Basidiomycota</taxon>
        <taxon>Agaricomycotina</taxon>
        <taxon>Agaricomycetes</taxon>
        <taxon>Agaricomycetidae</taxon>
        <taxon>Agaricales</taxon>
        <taxon>Marasmiineae</taxon>
        <taxon>Marasmiaceae</taxon>
        <taxon>Marasmius</taxon>
    </lineage>
</organism>
<dbReference type="RefSeq" id="XP_043010685.1">
    <property type="nucleotide sequence ID" value="XM_043152599.1"/>
</dbReference>
<reference evidence="2" key="1">
    <citation type="journal article" date="2021" name="Genome Biol. Evol.">
        <title>The assembled and annotated genome of the fairy-ring fungus Marasmius oreades.</title>
        <authorList>
            <person name="Hiltunen M."/>
            <person name="Ament-Velasquez S.L."/>
            <person name="Johannesson H."/>
        </authorList>
    </citation>
    <scope>NUCLEOTIDE SEQUENCE</scope>
    <source>
        <strain evidence="2">03SP1</strain>
    </source>
</reference>
<proteinExistence type="predicted"/>
<name>A0A9P7S2R2_9AGAR</name>
<dbReference type="EMBL" id="CM032184">
    <property type="protein sequence ID" value="KAG7094215.1"/>
    <property type="molecule type" value="Genomic_DNA"/>
</dbReference>
<protein>
    <submittedName>
        <fullName evidence="2">Uncharacterized protein</fullName>
    </submittedName>
</protein>